<name>A0A1T5GGR7_9SPHN</name>
<evidence type="ECO:0000313" key="2">
    <source>
        <dbReference type="Proteomes" id="UP000189818"/>
    </source>
</evidence>
<dbReference type="STRING" id="439228.SAMN06295920_11493"/>
<keyword evidence="2" id="KW-1185">Reference proteome</keyword>
<evidence type="ECO:0000313" key="1">
    <source>
        <dbReference type="EMBL" id="SKC07507.1"/>
    </source>
</evidence>
<protein>
    <submittedName>
        <fullName evidence="1">Galactoside O-acetyltransferase</fullName>
    </submittedName>
</protein>
<dbReference type="SUPFAM" id="SSF51161">
    <property type="entry name" value="Trimeric LpxA-like enzymes"/>
    <property type="match status" value="1"/>
</dbReference>
<dbReference type="Proteomes" id="UP000189818">
    <property type="component" value="Unassembled WGS sequence"/>
</dbReference>
<dbReference type="RefSeq" id="WP_079650622.1">
    <property type="nucleotide sequence ID" value="NZ_FUYM01000014.1"/>
</dbReference>
<dbReference type="CDD" id="cd04647">
    <property type="entry name" value="LbH_MAT_like"/>
    <property type="match status" value="1"/>
</dbReference>
<keyword evidence="1" id="KW-0808">Transferase</keyword>
<dbReference type="AlphaFoldDB" id="A0A1T5GGR7"/>
<dbReference type="GO" id="GO:0016740">
    <property type="term" value="F:transferase activity"/>
    <property type="evidence" value="ECO:0007669"/>
    <property type="project" value="UniProtKB-KW"/>
</dbReference>
<dbReference type="Gene3D" id="2.160.10.10">
    <property type="entry name" value="Hexapeptide repeat proteins"/>
    <property type="match status" value="1"/>
</dbReference>
<dbReference type="EMBL" id="FUYM01000014">
    <property type="protein sequence ID" value="SKC07507.1"/>
    <property type="molecule type" value="Genomic_DNA"/>
</dbReference>
<dbReference type="OrthoDB" id="9815592at2"/>
<proteinExistence type="predicted"/>
<gene>
    <name evidence="1" type="ORF">SAMN06295920_11493</name>
</gene>
<accession>A0A1T5GGR7</accession>
<dbReference type="InterPro" id="IPR051159">
    <property type="entry name" value="Hexapeptide_acetyltransf"/>
</dbReference>
<dbReference type="InterPro" id="IPR011004">
    <property type="entry name" value="Trimer_LpxA-like_sf"/>
</dbReference>
<sequence>MAGSTHRNAAFLSPDELAELDFAHLGKDVLIHSTCVLVNCQRISIGDGVRIDPFCVLSPGSSLEIGDHVHIAAQCVLMGSAAITLGDFAGLSHGVKILSASDDFVGGSLIGPTVPDAFRTVDARPVRLARHAVVGAGGLVLPGSTLEEGATVGSLSLVKGTLAAWTVNAGTPARKVRDRDRDGVLDAERRFLASRAS</sequence>
<reference evidence="2" key="1">
    <citation type="submission" date="2017-02" db="EMBL/GenBank/DDBJ databases">
        <authorList>
            <person name="Varghese N."/>
            <person name="Submissions S."/>
        </authorList>
    </citation>
    <scope>NUCLEOTIDE SEQUENCE [LARGE SCALE GENOMIC DNA]</scope>
    <source>
        <strain evidence="2">UM2</strain>
    </source>
</reference>
<dbReference type="PANTHER" id="PTHR23416">
    <property type="entry name" value="SIALIC ACID SYNTHASE-RELATED"/>
    <property type="match status" value="1"/>
</dbReference>
<organism evidence="1 2">
    <name type="scientific">Rhizorhabdus histidinilytica</name>
    <dbReference type="NCBI Taxonomy" id="439228"/>
    <lineage>
        <taxon>Bacteria</taxon>
        <taxon>Pseudomonadati</taxon>
        <taxon>Pseudomonadota</taxon>
        <taxon>Alphaproteobacteria</taxon>
        <taxon>Sphingomonadales</taxon>
        <taxon>Sphingomonadaceae</taxon>
        <taxon>Rhizorhabdus</taxon>
    </lineage>
</organism>